<dbReference type="RefSeq" id="WP_047791102.1">
    <property type="nucleotide sequence ID" value="NZ_CP011856.1"/>
</dbReference>
<organism evidence="2 3">
    <name type="scientific">Spiroplasma eriocheiris</name>
    <dbReference type="NCBI Taxonomy" id="315358"/>
    <lineage>
        <taxon>Bacteria</taxon>
        <taxon>Bacillati</taxon>
        <taxon>Mycoplasmatota</taxon>
        <taxon>Mollicutes</taxon>
        <taxon>Entomoplasmatales</taxon>
        <taxon>Spiroplasmataceae</taxon>
        <taxon>Spiroplasma</taxon>
    </lineage>
</organism>
<sequence>MRVKNKVKAPEELAKVISTALKICFVNFIWIFLEKIVEKYTSQQEAKRNLLFRDVNYGSEKKNDSCFKNSIANLVTNWELEFYQLNDDTLELISLAQYFQQLNQIKKQVFIKFNINFMNKKYSFVTWPVGNHDFELQDIYNILKINKIEFVNSQMLLENYYYHVFKNHSITSLENLETTYHLYSTNLVTKISLLEQNKKLTNTEKGNQMILTLNLIQLEVAYQALKQKMLLEFEFDSNVAKEG</sequence>
<protein>
    <submittedName>
        <fullName evidence="2">Uncharacterized protein</fullName>
    </submittedName>
</protein>
<keyword evidence="3" id="KW-1185">Reference proteome</keyword>
<dbReference type="EMBL" id="CP011856">
    <property type="protein sequence ID" value="AKM53831.1"/>
    <property type="molecule type" value="Genomic_DNA"/>
</dbReference>
<keyword evidence="1" id="KW-0472">Membrane</keyword>
<dbReference type="Proteomes" id="UP000035661">
    <property type="component" value="Chromosome"/>
</dbReference>
<keyword evidence="1" id="KW-0812">Transmembrane</keyword>
<dbReference type="PATRIC" id="fig|743698.3.peg.247"/>
<dbReference type="STRING" id="315358.SERIO_v1c02450"/>
<evidence type="ECO:0000313" key="2">
    <source>
        <dbReference type="EMBL" id="AKM53831.1"/>
    </source>
</evidence>
<feature type="transmembrane region" description="Helical" evidence="1">
    <location>
        <begin position="12"/>
        <end position="33"/>
    </location>
</feature>
<dbReference type="AlphaFoldDB" id="A0A0H3XJ50"/>
<reference evidence="2 3" key="1">
    <citation type="journal article" date="2015" name="Genome Biol. Evol.">
        <title>Found and Lost: The Fates of Horizontally Acquired Genes in Arthropod-Symbiotic Spiroplasma.</title>
        <authorList>
            <person name="Lo W.S."/>
            <person name="Gasparich G.E."/>
            <person name="Kuo C.H."/>
        </authorList>
    </citation>
    <scope>NUCLEOTIDE SEQUENCE [LARGE SCALE GENOMIC DNA]</scope>
    <source>
        <strain evidence="3">TDA-040725-5</strain>
    </source>
</reference>
<name>A0A0H3XJ50_9MOLU</name>
<proteinExistence type="predicted"/>
<dbReference type="KEGG" id="seri:SERIO_v1c02450"/>
<gene>
    <name evidence="2" type="ORF">SERIO_v1c02450</name>
</gene>
<accession>A0A0H3XJ50</accession>
<evidence type="ECO:0000313" key="3">
    <source>
        <dbReference type="Proteomes" id="UP000035661"/>
    </source>
</evidence>
<reference evidence="3" key="2">
    <citation type="submission" date="2015-06" db="EMBL/GenBank/DDBJ databases">
        <title>Complete genome sequence of Spiroplasma eriocheiris TDA-040725-5 (DSM 21848).</title>
        <authorList>
            <person name="Lo W.-S."/>
            <person name="Kuo C.-H."/>
        </authorList>
    </citation>
    <scope>NUCLEOTIDE SEQUENCE [LARGE SCALE GENOMIC DNA]</scope>
    <source>
        <strain evidence="3">TDA-040725-5</strain>
    </source>
</reference>
<keyword evidence="1" id="KW-1133">Transmembrane helix</keyword>
<evidence type="ECO:0000256" key="1">
    <source>
        <dbReference type="SAM" id="Phobius"/>
    </source>
</evidence>